<evidence type="ECO:0000259" key="2">
    <source>
        <dbReference type="Pfam" id="PF20976"/>
    </source>
</evidence>
<proteinExistence type="predicted"/>
<dbReference type="InterPro" id="IPR038085">
    <property type="entry name" value="Rnp2-like_sf"/>
</dbReference>
<dbReference type="GO" id="GO:0000171">
    <property type="term" value="F:ribonuclease MRP activity"/>
    <property type="evidence" value="ECO:0007669"/>
    <property type="project" value="TreeGrafter"/>
</dbReference>
<dbReference type="GO" id="GO:0000294">
    <property type="term" value="P:nuclear-transcribed mRNA catabolic process, RNase MRP-dependent"/>
    <property type="evidence" value="ECO:0007669"/>
    <property type="project" value="TreeGrafter"/>
</dbReference>
<dbReference type="GO" id="GO:0034965">
    <property type="term" value="P:intronic box C/D snoRNA processing"/>
    <property type="evidence" value="ECO:0007669"/>
    <property type="project" value="TreeGrafter"/>
</dbReference>
<accession>A0A9P6AXZ9</accession>
<gene>
    <name evidence="3" type="ORF">BS47DRAFT_1393874</name>
</gene>
<dbReference type="PANTHER" id="PTHR28173:SF1">
    <property type="entry name" value="RIBONUCLEASES P_MRP PROTEIN SUBUNIT POP8"/>
    <property type="match status" value="1"/>
</dbReference>
<reference evidence="3" key="1">
    <citation type="journal article" date="2020" name="Nat. Commun.">
        <title>Large-scale genome sequencing of mycorrhizal fungi provides insights into the early evolution of symbiotic traits.</title>
        <authorList>
            <person name="Miyauchi S."/>
            <person name="Kiss E."/>
            <person name="Kuo A."/>
            <person name="Drula E."/>
            <person name="Kohler A."/>
            <person name="Sanchez-Garcia M."/>
            <person name="Morin E."/>
            <person name="Andreopoulos B."/>
            <person name="Barry K.W."/>
            <person name="Bonito G."/>
            <person name="Buee M."/>
            <person name="Carver A."/>
            <person name="Chen C."/>
            <person name="Cichocki N."/>
            <person name="Clum A."/>
            <person name="Culley D."/>
            <person name="Crous P.W."/>
            <person name="Fauchery L."/>
            <person name="Girlanda M."/>
            <person name="Hayes R.D."/>
            <person name="Keri Z."/>
            <person name="LaButti K."/>
            <person name="Lipzen A."/>
            <person name="Lombard V."/>
            <person name="Magnuson J."/>
            <person name="Maillard F."/>
            <person name="Murat C."/>
            <person name="Nolan M."/>
            <person name="Ohm R.A."/>
            <person name="Pangilinan J."/>
            <person name="Pereira M.F."/>
            <person name="Perotto S."/>
            <person name="Peter M."/>
            <person name="Pfister S."/>
            <person name="Riley R."/>
            <person name="Sitrit Y."/>
            <person name="Stielow J.B."/>
            <person name="Szollosi G."/>
            <person name="Zifcakova L."/>
            <person name="Stursova M."/>
            <person name="Spatafora J.W."/>
            <person name="Tedersoo L."/>
            <person name="Vaario L.M."/>
            <person name="Yamada A."/>
            <person name="Yan M."/>
            <person name="Wang P."/>
            <person name="Xu J."/>
            <person name="Bruns T."/>
            <person name="Baldrian P."/>
            <person name="Vilgalys R."/>
            <person name="Dunand C."/>
            <person name="Henrissat B."/>
            <person name="Grigoriev I.V."/>
            <person name="Hibbett D."/>
            <person name="Nagy L.G."/>
            <person name="Martin F.M."/>
        </authorList>
    </citation>
    <scope>NUCLEOTIDE SEQUENCE</scope>
    <source>
        <strain evidence="3">UP504</strain>
    </source>
</reference>
<evidence type="ECO:0000313" key="3">
    <source>
        <dbReference type="EMBL" id="KAF9512851.1"/>
    </source>
</evidence>
<dbReference type="EMBL" id="MU128981">
    <property type="protein sequence ID" value="KAF9512851.1"/>
    <property type="molecule type" value="Genomic_DNA"/>
</dbReference>
<dbReference type="Pfam" id="PF20976">
    <property type="entry name" value="Pop8"/>
    <property type="match status" value="1"/>
</dbReference>
<dbReference type="SUPFAM" id="SSF160350">
    <property type="entry name" value="Rnp2-like"/>
    <property type="match status" value="1"/>
</dbReference>
<keyword evidence="4" id="KW-1185">Reference proteome</keyword>
<dbReference type="InterPro" id="IPR020347">
    <property type="entry name" value="Pop8"/>
</dbReference>
<keyword evidence="1" id="KW-0819">tRNA processing</keyword>
<comment type="caution">
    <text evidence="3">The sequence shown here is derived from an EMBL/GenBank/DDBJ whole genome shotgun (WGS) entry which is preliminary data.</text>
</comment>
<dbReference type="GO" id="GO:0004526">
    <property type="term" value="F:ribonuclease P activity"/>
    <property type="evidence" value="ECO:0007669"/>
    <property type="project" value="TreeGrafter"/>
</dbReference>
<feature type="domain" description="Ribonucleases P/MRP subunit Pop8-like" evidence="2">
    <location>
        <begin position="16"/>
        <end position="94"/>
    </location>
</feature>
<dbReference type="Proteomes" id="UP000886523">
    <property type="component" value="Unassembled WGS sequence"/>
</dbReference>
<dbReference type="GO" id="GO:0005655">
    <property type="term" value="C:nucleolar ribonuclease P complex"/>
    <property type="evidence" value="ECO:0007669"/>
    <property type="project" value="InterPro"/>
</dbReference>
<organism evidence="3 4">
    <name type="scientific">Hydnum rufescens UP504</name>
    <dbReference type="NCBI Taxonomy" id="1448309"/>
    <lineage>
        <taxon>Eukaryota</taxon>
        <taxon>Fungi</taxon>
        <taxon>Dikarya</taxon>
        <taxon>Basidiomycota</taxon>
        <taxon>Agaricomycotina</taxon>
        <taxon>Agaricomycetes</taxon>
        <taxon>Cantharellales</taxon>
        <taxon>Hydnaceae</taxon>
        <taxon>Hydnum</taxon>
    </lineage>
</organism>
<protein>
    <recommendedName>
        <fullName evidence="2">Ribonucleases P/MRP subunit Pop8-like domain-containing protein</fullName>
    </recommendedName>
</protein>
<dbReference type="GO" id="GO:0008033">
    <property type="term" value="P:tRNA processing"/>
    <property type="evidence" value="ECO:0007669"/>
    <property type="project" value="UniProtKB-KW"/>
</dbReference>
<dbReference type="AlphaFoldDB" id="A0A9P6AXZ9"/>
<dbReference type="InterPro" id="IPR049128">
    <property type="entry name" value="Pop8-like_dom"/>
</dbReference>
<dbReference type="OrthoDB" id="3313907at2759"/>
<sequence>MVQGRQIPQQGLAVMYHYIRLELYTSTPNIVPDELTFRQAITHVLIQLFGTTRAHTHIDVLVIGCMQARIPQVQACIRVDKEDKDLVLAALSAYTPIAGGMITGMSVVKDSSFLPDLAADNWGWIHSLNP</sequence>
<evidence type="ECO:0000313" key="4">
    <source>
        <dbReference type="Proteomes" id="UP000886523"/>
    </source>
</evidence>
<name>A0A9P6AXZ9_9AGAM</name>
<evidence type="ECO:0000256" key="1">
    <source>
        <dbReference type="ARBA" id="ARBA00022694"/>
    </source>
</evidence>
<dbReference type="GO" id="GO:0000172">
    <property type="term" value="C:ribonuclease MRP complex"/>
    <property type="evidence" value="ECO:0007669"/>
    <property type="project" value="InterPro"/>
</dbReference>
<dbReference type="PANTHER" id="PTHR28173">
    <property type="entry name" value="RIBONUCLEASES P/MRP PROTEIN SUBUNIT POP8"/>
    <property type="match status" value="1"/>
</dbReference>